<dbReference type="Proteomes" id="UP000290189">
    <property type="component" value="Unassembled WGS sequence"/>
</dbReference>
<dbReference type="Gene3D" id="2.40.50.140">
    <property type="entry name" value="Nucleic acid-binding proteins"/>
    <property type="match status" value="1"/>
</dbReference>
<dbReference type="InterPro" id="IPR004523">
    <property type="entry name" value="Asp-tRNA_synthase_2"/>
</dbReference>
<evidence type="ECO:0000256" key="6">
    <source>
        <dbReference type="ARBA" id="ARBA00022741"/>
    </source>
</evidence>
<dbReference type="FunFam" id="3.30.930.10:FF:000013">
    <property type="entry name" value="Aspartate--tRNA ligase, cytoplasmic"/>
    <property type="match status" value="1"/>
</dbReference>
<dbReference type="PROSITE" id="PS50862">
    <property type="entry name" value="AA_TRNA_LIGASE_II"/>
    <property type="match status" value="1"/>
</dbReference>
<keyword evidence="15" id="KW-1185">Reference proteome</keyword>
<dbReference type="InterPro" id="IPR045864">
    <property type="entry name" value="aa-tRNA-synth_II/BPL/LPL"/>
</dbReference>
<reference evidence="13 15" key="1">
    <citation type="submission" date="2015-02" db="EMBL/GenBank/DDBJ databases">
        <authorList>
            <person name="Chooi Y.-H."/>
        </authorList>
    </citation>
    <scope>NUCLEOTIDE SEQUENCE [LARGE SCALE GENOMIC DNA]</scope>
    <source>
        <strain evidence="13">E3</strain>
    </source>
</reference>
<evidence type="ECO:0000256" key="2">
    <source>
        <dbReference type="ARBA" id="ARBA00005312"/>
    </source>
</evidence>
<keyword evidence="6" id="KW-0547">Nucleotide-binding</keyword>
<dbReference type="GO" id="GO:0005829">
    <property type="term" value="C:cytosol"/>
    <property type="evidence" value="ECO:0007669"/>
    <property type="project" value="TreeGrafter"/>
</dbReference>
<evidence type="ECO:0000313" key="16">
    <source>
        <dbReference type="Proteomes" id="UP000290189"/>
    </source>
</evidence>
<keyword evidence="8" id="KW-0648">Protein biosynthesis</keyword>
<dbReference type="HAMAP" id="MF_02075">
    <property type="entry name" value="Asp_tRNA_synth_type2"/>
    <property type="match status" value="1"/>
</dbReference>
<evidence type="ECO:0000256" key="3">
    <source>
        <dbReference type="ARBA" id="ARBA00012841"/>
    </source>
</evidence>
<evidence type="ECO:0000256" key="9">
    <source>
        <dbReference type="ARBA" id="ARBA00023146"/>
    </source>
</evidence>
<dbReference type="Gene3D" id="3.30.930.10">
    <property type="entry name" value="Bira Bifunctional Protein, Domain 2"/>
    <property type="match status" value="1"/>
</dbReference>
<dbReference type="SUPFAM" id="SSF55681">
    <property type="entry name" value="Class II aaRS and biotin synthetases"/>
    <property type="match status" value="1"/>
</dbReference>
<evidence type="ECO:0000256" key="11">
    <source>
        <dbReference type="SAM" id="MobiDB-lite"/>
    </source>
</evidence>
<dbReference type="NCBIfam" id="TIGR00458">
    <property type="entry name" value="aspS_nondisc"/>
    <property type="match status" value="1"/>
</dbReference>
<evidence type="ECO:0000313" key="13">
    <source>
        <dbReference type="EMBL" id="CEP00656.1"/>
    </source>
</evidence>
<name>A0A0G4J056_PLABS</name>
<dbReference type="Proteomes" id="UP000039324">
    <property type="component" value="Unassembled WGS sequence"/>
</dbReference>
<dbReference type="EC" id="6.1.1.12" evidence="3"/>
<dbReference type="InterPro" id="IPR002312">
    <property type="entry name" value="Asp/Asn-tRNA-synth_IIb"/>
</dbReference>
<feature type="compositionally biased region" description="Low complexity" evidence="11">
    <location>
        <begin position="10"/>
        <end position="20"/>
    </location>
</feature>
<dbReference type="STRING" id="37360.A0A0G4J056"/>
<evidence type="ECO:0000256" key="1">
    <source>
        <dbReference type="ARBA" id="ARBA00004496"/>
    </source>
</evidence>
<keyword evidence="7" id="KW-0067">ATP-binding</keyword>
<dbReference type="InterPro" id="IPR004364">
    <property type="entry name" value="Aa-tRNA-synt_II"/>
</dbReference>
<proteinExistence type="inferred from homology"/>
<organism evidence="13 15">
    <name type="scientific">Plasmodiophora brassicae</name>
    <name type="common">Clubroot disease agent</name>
    <dbReference type="NCBI Taxonomy" id="37360"/>
    <lineage>
        <taxon>Eukaryota</taxon>
        <taxon>Sar</taxon>
        <taxon>Rhizaria</taxon>
        <taxon>Endomyxa</taxon>
        <taxon>Phytomyxea</taxon>
        <taxon>Plasmodiophorida</taxon>
        <taxon>Plasmodiophoridae</taxon>
        <taxon>Plasmodiophora</taxon>
    </lineage>
</organism>
<comment type="subcellular location">
    <subcellularLocation>
        <location evidence="1">Cytoplasm</location>
    </subcellularLocation>
</comment>
<feature type="domain" description="Aminoacyl-transfer RNA synthetases class-II family profile" evidence="12">
    <location>
        <begin position="235"/>
        <end position="543"/>
    </location>
</feature>
<accession>A0A0G4J056</accession>
<dbReference type="PRINTS" id="PR01042">
    <property type="entry name" value="TRNASYNTHASP"/>
</dbReference>
<dbReference type="GO" id="GO:0003723">
    <property type="term" value="F:RNA binding"/>
    <property type="evidence" value="ECO:0007669"/>
    <property type="project" value="TreeGrafter"/>
</dbReference>
<sequence>MVQPQDMQKEAAPAPAGEAPISKKAEKKNARAAMKEARKAKATEAAKRAIVTVTNFDEGQYGDMVMVQSASKSSRVWTRIETLNASAAGSKIWLRARLEYVRDAGKRAFLVLRQTPFTIQAMVAEDAETPRDMVKYLKKIPLESIVDVEALVNVAPNPITSTTQSDVELSIAKCFVISAAVPILAMQVADAKRPLAEDEAEEKQENDVSMPTVGRDVRLDNRWIDMRATANHAIFRVQSAVAQYFREFFLQRKFVEVHTPKLISAASEGGADVFKVDYFGRPAYLAQSPQLYKQMCMNGDLHGVFEIGPVFRSERSFTHRHMCEFTGMDFEHEIYEHYHEVLDTLGDLFIYIFDKLNENNAVDLEMINAQYPFGKLQYPRKTLVLSFSEAIQLLKAAGDLEADELKDISTPQEKHLGQLIKKKYGTDFYIIDRYPMSARPFYTMPCPDDPRFSNSYDVFLRGEEITSGAQRIHDHALLVERALANDPPIDISTIQSYTDSFMSGSPPHGGAGIGLERVVMLFCGLKNIRLTSLFPRDPKRVTP</sequence>
<evidence type="ECO:0000256" key="10">
    <source>
        <dbReference type="ARBA" id="ARBA00047904"/>
    </source>
</evidence>
<dbReference type="EMBL" id="CDSF01000101">
    <property type="protein sequence ID" value="CEP00656.1"/>
    <property type="molecule type" value="Genomic_DNA"/>
</dbReference>
<keyword evidence="9" id="KW-0030">Aminoacyl-tRNA synthetase</keyword>
<dbReference type="PANTHER" id="PTHR43450:SF1">
    <property type="entry name" value="ASPARTATE--TRNA LIGASE, CYTOPLASMIC"/>
    <property type="match status" value="1"/>
</dbReference>
<dbReference type="GO" id="GO:0004815">
    <property type="term" value="F:aspartate-tRNA ligase activity"/>
    <property type="evidence" value="ECO:0007669"/>
    <property type="project" value="UniProtKB-EC"/>
</dbReference>
<dbReference type="CDD" id="cd00776">
    <property type="entry name" value="AsxRS_core"/>
    <property type="match status" value="1"/>
</dbReference>
<protein>
    <recommendedName>
        <fullName evidence="3">aspartate--tRNA ligase</fullName>
        <ecNumber evidence="3">6.1.1.12</ecNumber>
    </recommendedName>
</protein>
<dbReference type="CDD" id="cd04320">
    <property type="entry name" value="AspRS_cyto_N"/>
    <property type="match status" value="1"/>
</dbReference>
<keyword evidence="5" id="KW-0436">Ligase</keyword>
<dbReference type="OMA" id="WVHEIRD"/>
<geneLocation type="mitochondrion" evidence="14"/>
<dbReference type="GO" id="GO:0006422">
    <property type="term" value="P:aspartyl-tRNA aminoacylation"/>
    <property type="evidence" value="ECO:0007669"/>
    <property type="project" value="InterPro"/>
</dbReference>
<dbReference type="NCBIfam" id="NF003483">
    <property type="entry name" value="PRK05159.1"/>
    <property type="match status" value="1"/>
</dbReference>
<dbReference type="GO" id="GO:0005524">
    <property type="term" value="F:ATP binding"/>
    <property type="evidence" value="ECO:0007669"/>
    <property type="project" value="UniProtKB-KW"/>
</dbReference>
<dbReference type="Pfam" id="PF00152">
    <property type="entry name" value="tRNA-synt_2"/>
    <property type="match status" value="1"/>
</dbReference>
<dbReference type="PANTHER" id="PTHR43450">
    <property type="entry name" value="ASPARTYL-TRNA SYNTHETASE"/>
    <property type="match status" value="1"/>
</dbReference>
<dbReference type="SUPFAM" id="SSF50249">
    <property type="entry name" value="Nucleic acid-binding proteins"/>
    <property type="match status" value="1"/>
</dbReference>
<evidence type="ECO:0000313" key="15">
    <source>
        <dbReference type="Proteomes" id="UP000039324"/>
    </source>
</evidence>
<dbReference type="OrthoDB" id="372395at2759"/>
<dbReference type="InterPro" id="IPR012340">
    <property type="entry name" value="NA-bd_OB-fold"/>
</dbReference>
<evidence type="ECO:0000256" key="8">
    <source>
        <dbReference type="ARBA" id="ARBA00022917"/>
    </source>
</evidence>
<dbReference type="GO" id="GO:0017101">
    <property type="term" value="C:aminoacyl-tRNA synthetase multienzyme complex"/>
    <property type="evidence" value="ECO:0007669"/>
    <property type="project" value="TreeGrafter"/>
</dbReference>
<keyword evidence="4" id="KW-0963">Cytoplasm</keyword>
<comment type="catalytic activity">
    <reaction evidence="10">
        <text>tRNA(Asp) + L-aspartate + ATP = L-aspartyl-tRNA(Asp) + AMP + diphosphate</text>
        <dbReference type="Rhea" id="RHEA:19649"/>
        <dbReference type="Rhea" id="RHEA-COMP:9660"/>
        <dbReference type="Rhea" id="RHEA-COMP:9678"/>
        <dbReference type="ChEBI" id="CHEBI:29991"/>
        <dbReference type="ChEBI" id="CHEBI:30616"/>
        <dbReference type="ChEBI" id="CHEBI:33019"/>
        <dbReference type="ChEBI" id="CHEBI:78442"/>
        <dbReference type="ChEBI" id="CHEBI:78516"/>
        <dbReference type="ChEBI" id="CHEBI:456215"/>
        <dbReference type="EC" id="6.1.1.12"/>
    </reaction>
</comment>
<comment type="similarity">
    <text evidence="2">Belongs to the class-II aminoacyl-tRNA synthetase family. Type 2 subfamily.</text>
</comment>
<evidence type="ECO:0000256" key="5">
    <source>
        <dbReference type="ARBA" id="ARBA00022598"/>
    </source>
</evidence>
<feature type="compositionally biased region" description="Basic and acidic residues" evidence="11">
    <location>
        <begin position="21"/>
        <end position="39"/>
    </location>
</feature>
<dbReference type="EMBL" id="OVEO01000002">
    <property type="protein sequence ID" value="SPQ93857.1"/>
    <property type="molecule type" value="Genomic_DNA"/>
</dbReference>
<reference evidence="14 16" key="2">
    <citation type="submission" date="2018-03" db="EMBL/GenBank/DDBJ databases">
        <authorList>
            <person name="Fogelqvist J."/>
        </authorList>
    </citation>
    <scope>NUCLEOTIDE SEQUENCE [LARGE SCALE GENOMIC DNA]</scope>
</reference>
<evidence type="ECO:0000256" key="7">
    <source>
        <dbReference type="ARBA" id="ARBA00022840"/>
    </source>
</evidence>
<feature type="region of interest" description="Disordered" evidence="11">
    <location>
        <begin position="1"/>
        <end position="39"/>
    </location>
</feature>
<evidence type="ECO:0000313" key="14">
    <source>
        <dbReference type="EMBL" id="SPQ93857.1"/>
    </source>
</evidence>
<evidence type="ECO:0000259" key="12">
    <source>
        <dbReference type="PROSITE" id="PS50862"/>
    </source>
</evidence>
<dbReference type="AlphaFoldDB" id="A0A0G4J056"/>
<evidence type="ECO:0000256" key="4">
    <source>
        <dbReference type="ARBA" id="ARBA00022490"/>
    </source>
</evidence>
<gene>
    <name evidence="13" type="ORF">PBRA_001709</name>
    <name evidence="14" type="ORF">PLBR_LOCUS1072</name>
</gene>
<keyword evidence="14" id="KW-0496">Mitochondrion</keyword>
<dbReference type="InterPro" id="IPR006195">
    <property type="entry name" value="aa-tRNA-synth_II"/>
</dbReference>